<evidence type="ECO:0000259" key="6">
    <source>
        <dbReference type="Pfam" id="PF00082"/>
    </source>
</evidence>
<gene>
    <name evidence="7" type="ORF">ANANG_G00086670</name>
</gene>
<comment type="caution">
    <text evidence="7">The sequence shown here is derived from an EMBL/GenBank/DDBJ whole genome shotgun (WGS) entry which is preliminary data.</text>
</comment>
<evidence type="ECO:0000256" key="3">
    <source>
        <dbReference type="ARBA" id="ARBA00022825"/>
    </source>
</evidence>
<dbReference type="CDD" id="cd04059">
    <property type="entry name" value="Peptidases_S8_Protein_convertases_Kexins_Furin-like"/>
    <property type="match status" value="1"/>
</dbReference>
<evidence type="ECO:0000256" key="2">
    <source>
        <dbReference type="ARBA" id="ARBA00022801"/>
    </source>
</evidence>
<feature type="domain" description="Peptidase S8/S53" evidence="6">
    <location>
        <begin position="75"/>
        <end position="201"/>
    </location>
</feature>
<dbReference type="InterPro" id="IPR023827">
    <property type="entry name" value="Peptidase_S8_Asp-AS"/>
</dbReference>
<dbReference type="PANTHER" id="PTHR42884">
    <property type="entry name" value="PROPROTEIN CONVERTASE SUBTILISIN/KEXIN-RELATED"/>
    <property type="match status" value="1"/>
</dbReference>
<protein>
    <recommendedName>
        <fullName evidence="6">Peptidase S8/S53 domain-containing protein</fullName>
    </recommendedName>
</protein>
<dbReference type="AlphaFoldDB" id="A0A9D3ML23"/>
<dbReference type="PANTHER" id="PTHR42884:SF3">
    <property type="entry name" value="FURIN-LIKE PROTEASE 1, ISOFORMS 1_1-X_2"/>
    <property type="match status" value="1"/>
</dbReference>
<keyword evidence="1" id="KW-0645">Protease</keyword>
<keyword evidence="2" id="KW-0378">Hydrolase</keyword>
<dbReference type="EMBL" id="JAFIRN010000004">
    <property type="protein sequence ID" value="KAG5850839.1"/>
    <property type="molecule type" value="Genomic_DNA"/>
</dbReference>
<evidence type="ECO:0000256" key="4">
    <source>
        <dbReference type="PROSITE-ProRule" id="PRU01240"/>
    </source>
</evidence>
<feature type="region of interest" description="Disordered" evidence="5">
    <location>
        <begin position="90"/>
        <end position="118"/>
    </location>
</feature>
<keyword evidence="3" id="KW-0720">Serine protease</keyword>
<accession>A0A9D3ML23</accession>
<reference evidence="7" key="1">
    <citation type="submission" date="2021-01" db="EMBL/GenBank/DDBJ databases">
        <title>A chromosome-scale assembly of European eel, Anguilla anguilla.</title>
        <authorList>
            <person name="Henkel C."/>
            <person name="Jong-Raadsen S.A."/>
            <person name="Dufour S."/>
            <person name="Weltzien F.-A."/>
            <person name="Palstra A.P."/>
            <person name="Pelster B."/>
            <person name="Spaink H.P."/>
            <person name="Van Den Thillart G.E."/>
            <person name="Jansen H."/>
            <person name="Zahm M."/>
            <person name="Klopp C."/>
            <person name="Cedric C."/>
            <person name="Louis A."/>
            <person name="Berthelot C."/>
            <person name="Parey E."/>
            <person name="Roest Crollius H."/>
            <person name="Montfort J."/>
            <person name="Robinson-Rechavi M."/>
            <person name="Bucao C."/>
            <person name="Bouchez O."/>
            <person name="Gislard M."/>
            <person name="Lluch J."/>
            <person name="Milhes M."/>
            <person name="Lampietro C."/>
            <person name="Lopez Roques C."/>
            <person name="Donnadieu C."/>
            <person name="Braasch I."/>
            <person name="Desvignes T."/>
            <person name="Postlethwait J."/>
            <person name="Bobe J."/>
            <person name="Guiguen Y."/>
            <person name="Dirks R."/>
        </authorList>
    </citation>
    <scope>NUCLEOTIDE SEQUENCE</scope>
    <source>
        <strain evidence="7">Tag_6206</strain>
        <tissue evidence="7">Liver</tissue>
    </source>
</reference>
<evidence type="ECO:0000313" key="7">
    <source>
        <dbReference type="EMBL" id="KAG5850839.1"/>
    </source>
</evidence>
<dbReference type="Pfam" id="PF00082">
    <property type="entry name" value="Peptidase_S8"/>
    <property type="match status" value="1"/>
</dbReference>
<dbReference type="InterPro" id="IPR000209">
    <property type="entry name" value="Peptidase_S8/S53_dom"/>
</dbReference>
<proteinExistence type="inferred from homology"/>
<evidence type="ECO:0000313" key="8">
    <source>
        <dbReference type="Proteomes" id="UP001044222"/>
    </source>
</evidence>
<dbReference type="PROSITE" id="PS51892">
    <property type="entry name" value="SUBTILASE"/>
    <property type="match status" value="1"/>
</dbReference>
<dbReference type="Proteomes" id="UP001044222">
    <property type="component" value="Unassembled WGS sequence"/>
</dbReference>
<dbReference type="InterPro" id="IPR036852">
    <property type="entry name" value="Peptidase_S8/S53_dom_sf"/>
</dbReference>
<evidence type="ECO:0000256" key="1">
    <source>
        <dbReference type="ARBA" id="ARBA00022670"/>
    </source>
</evidence>
<dbReference type="Gene3D" id="3.40.50.200">
    <property type="entry name" value="Peptidase S8/S53 domain"/>
    <property type="match status" value="1"/>
</dbReference>
<dbReference type="SUPFAM" id="SSF52743">
    <property type="entry name" value="Subtilisin-like"/>
    <property type="match status" value="1"/>
</dbReference>
<dbReference type="GO" id="GO:0004252">
    <property type="term" value="F:serine-type endopeptidase activity"/>
    <property type="evidence" value="ECO:0007669"/>
    <property type="project" value="InterPro"/>
</dbReference>
<dbReference type="PROSITE" id="PS00137">
    <property type="entry name" value="SUBTILASE_HIS"/>
    <property type="match status" value="1"/>
</dbReference>
<dbReference type="GO" id="GO:0016486">
    <property type="term" value="P:peptide hormone processing"/>
    <property type="evidence" value="ECO:0007669"/>
    <property type="project" value="TreeGrafter"/>
</dbReference>
<comment type="similarity">
    <text evidence="4">Belongs to the peptidase S8 family.</text>
</comment>
<comment type="caution">
    <text evidence="4">Lacks conserved residue(s) required for the propagation of feature annotation.</text>
</comment>
<dbReference type="PRINTS" id="PR00723">
    <property type="entry name" value="SUBTILISIN"/>
</dbReference>
<evidence type="ECO:0000256" key="5">
    <source>
        <dbReference type="SAM" id="MobiDB-lite"/>
    </source>
</evidence>
<sequence>MKHRSVAEQSFQAHHSHNLRMKRDPKVFWFAQQSAKPRKRRHPTPLNDPLFNEQWFLSDAFSQNVVAAWIRGCTGKGVVVSVLDDGIEKSHPDLSENYDPKASYDMNDNDANPEPPYSQISQNRHGTRCAGVIAAVANNTVCGVGVAFNARIGGIRMLDGYVTDLLEAKSLTFNQQHINIYSASWGPKDDGKTVDGPGILASEAFIRGISSV</sequence>
<dbReference type="GO" id="GO:0005802">
    <property type="term" value="C:trans-Golgi network"/>
    <property type="evidence" value="ECO:0007669"/>
    <property type="project" value="TreeGrafter"/>
</dbReference>
<dbReference type="InterPro" id="IPR034182">
    <property type="entry name" value="Kexin/furin"/>
</dbReference>
<dbReference type="InterPro" id="IPR015500">
    <property type="entry name" value="Peptidase_S8_subtilisin-rel"/>
</dbReference>
<organism evidence="7 8">
    <name type="scientific">Anguilla anguilla</name>
    <name type="common">European freshwater eel</name>
    <name type="synonym">Muraena anguilla</name>
    <dbReference type="NCBI Taxonomy" id="7936"/>
    <lineage>
        <taxon>Eukaryota</taxon>
        <taxon>Metazoa</taxon>
        <taxon>Chordata</taxon>
        <taxon>Craniata</taxon>
        <taxon>Vertebrata</taxon>
        <taxon>Euteleostomi</taxon>
        <taxon>Actinopterygii</taxon>
        <taxon>Neopterygii</taxon>
        <taxon>Teleostei</taxon>
        <taxon>Anguilliformes</taxon>
        <taxon>Anguillidae</taxon>
        <taxon>Anguilla</taxon>
    </lineage>
</organism>
<dbReference type="InterPro" id="IPR022398">
    <property type="entry name" value="Peptidase_S8_His-AS"/>
</dbReference>
<dbReference type="GO" id="GO:0000139">
    <property type="term" value="C:Golgi membrane"/>
    <property type="evidence" value="ECO:0007669"/>
    <property type="project" value="TreeGrafter"/>
</dbReference>
<dbReference type="PROSITE" id="PS00136">
    <property type="entry name" value="SUBTILASE_ASP"/>
    <property type="match status" value="1"/>
</dbReference>
<name>A0A9D3ML23_ANGAN</name>
<keyword evidence="8" id="KW-1185">Reference proteome</keyword>